<dbReference type="AlphaFoldDB" id="A0AAU9XRT1"/>
<organism evidence="1 2">
    <name type="scientific">Pocillopora meandrina</name>
    <dbReference type="NCBI Taxonomy" id="46732"/>
    <lineage>
        <taxon>Eukaryota</taxon>
        <taxon>Metazoa</taxon>
        <taxon>Cnidaria</taxon>
        <taxon>Anthozoa</taxon>
        <taxon>Hexacorallia</taxon>
        <taxon>Scleractinia</taxon>
        <taxon>Astrocoeniina</taxon>
        <taxon>Pocilloporidae</taxon>
        <taxon>Pocillopora</taxon>
    </lineage>
</organism>
<dbReference type="EMBL" id="CALNXJ010000059">
    <property type="protein sequence ID" value="CAH3156013.1"/>
    <property type="molecule type" value="Genomic_DNA"/>
</dbReference>
<reference evidence="1 2" key="1">
    <citation type="submission" date="2022-05" db="EMBL/GenBank/DDBJ databases">
        <authorList>
            <consortium name="Genoscope - CEA"/>
            <person name="William W."/>
        </authorList>
    </citation>
    <scope>NUCLEOTIDE SEQUENCE [LARGE SCALE GENOMIC DNA]</scope>
</reference>
<protein>
    <submittedName>
        <fullName evidence="1">Uncharacterized protein</fullName>
    </submittedName>
</protein>
<sequence length="184" mass="20740">MESFDRAPSLARDTYSHDHTYQEEHHDLLPLNGNNFTIFVCGNKQHGVVGLQVALITCFICDHQRHNCGHVTKVAESEEIMGHKMHDFLVDFFAERNFQESTESVAAATTHKEWKIRSVSCKKNTIPSINNTKKVFSLEDVLCGKMSTTDLVLLTSNLSPSCPKCSLQCISQTTQALCFFKKQT</sequence>
<keyword evidence="2" id="KW-1185">Reference proteome</keyword>
<gene>
    <name evidence="1" type="ORF">PMEA_00028311</name>
</gene>
<proteinExistence type="predicted"/>
<accession>A0AAU9XRT1</accession>
<dbReference type="Proteomes" id="UP001159428">
    <property type="component" value="Unassembled WGS sequence"/>
</dbReference>
<comment type="caution">
    <text evidence="1">The sequence shown here is derived from an EMBL/GenBank/DDBJ whole genome shotgun (WGS) entry which is preliminary data.</text>
</comment>
<evidence type="ECO:0000313" key="1">
    <source>
        <dbReference type="EMBL" id="CAH3156013.1"/>
    </source>
</evidence>
<evidence type="ECO:0000313" key="2">
    <source>
        <dbReference type="Proteomes" id="UP001159428"/>
    </source>
</evidence>
<name>A0AAU9XRT1_9CNID</name>